<dbReference type="PANTHER" id="PTHR45913:SF19">
    <property type="entry name" value="LOW QUALITY PROTEIN: ZINC FINGER BED DOMAIN-CONTAINING PROTEIN 5-LIKE"/>
    <property type="match status" value="1"/>
</dbReference>
<comment type="caution">
    <text evidence="1">The sequence shown here is derived from an EMBL/GenBank/DDBJ whole genome shotgun (WGS) entry which is preliminary data.</text>
</comment>
<dbReference type="AlphaFoldDB" id="A0AAV1PI58"/>
<reference evidence="1 2" key="1">
    <citation type="submission" date="2024-01" db="EMBL/GenBank/DDBJ databases">
        <authorList>
            <person name="Alioto T."/>
            <person name="Alioto T."/>
            <person name="Gomez Garrido J."/>
        </authorList>
    </citation>
    <scope>NUCLEOTIDE SEQUENCE [LARGE SCALE GENOMIC DNA]</scope>
</reference>
<evidence type="ECO:0000313" key="2">
    <source>
        <dbReference type="Proteomes" id="UP001314229"/>
    </source>
</evidence>
<sequence>MILLGDLQSPIPYPLNLYSSAIEPDLQLFHTTSKWQIGASIHAPLYFNAFPMLKGCMVNDDDDNDDDEMAYVYMDSLHDTPRGAELNDVMTDVIATVNYIIIRHVKLRIFSALCEEMGSNHTAVLFHSESRWLSNNTAL</sequence>
<evidence type="ECO:0000313" key="1">
    <source>
        <dbReference type="EMBL" id="CAK6970930.1"/>
    </source>
</evidence>
<dbReference type="PANTHER" id="PTHR45913">
    <property type="entry name" value="EPM2A-INTERACTING PROTEIN 1"/>
    <property type="match status" value="1"/>
</dbReference>
<proteinExistence type="predicted"/>
<dbReference type="EMBL" id="CAWUFR010000168">
    <property type="protein sequence ID" value="CAK6970930.1"/>
    <property type="molecule type" value="Genomic_DNA"/>
</dbReference>
<gene>
    <name evidence="1" type="ORF">FSCOSCO3_A025597</name>
</gene>
<protein>
    <submittedName>
        <fullName evidence="1">Zinc finger BED domain-containing protein 5 Transposon-derived Buster1 transposase-like protein</fullName>
    </submittedName>
</protein>
<keyword evidence="2" id="KW-1185">Reference proteome</keyword>
<name>A0AAV1PI58_SCOSC</name>
<dbReference type="Proteomes" id="UP001314229">
    <property type="component" value="Unassembled WGS sequence"/>
</dbReference>
<accession>A0AAV1PI58</accession>
<organism evidence="1 2">
    <name type="scientific">Scomber scombrus</name>
    <name type="common">Atlantic mackerel</name>
    <name type="synonym">Scomber vernalis</name>
    <dbReference type="NCBI Taxonomy" id="13677"/>
    <lineage>
        <taxon>Eukaryota</taxon>
        <taxon>Metazoa</taxon>
        <taxon>Chordata</taxon>
        <taxon>Craniata</taxon>
        <taxon>Vertebrata</taxon>
        <taxon>Euteleostomi</taxon>
        <taxon>Actinopterygii</taxon>
        <taxon>Neopterygii</taxon>
        <taxon>Teleostei</taxon>
        <taxon>Neoteleostei</taxon>
        <taxon>Acanthomorphata</taxon>
        <taxon>Pelagiaria</taxon>
        <taxon>Scombriformes</taxon>
        <taxon>Scombridae</taxon>
        <taxon>Scomber</taxon>
    </lineage>
</organism>